<proteinExistence type="predicted"/>
<dbReference type="Proteomes" id="UP000467840">
    <property type="component" value="Chromosome 13"/>
</dbReference>
<feature type="compositionally biased region" description="Low complexity" evidence="1">
    <location>
        <begin position="132"/>
        <end position="143"/>
    </location>
</feature>
<dbReference type="AlphaFoldDB" id="A0A6A6KWR5"/>
<sequence>MQEDESSTCLGLHGRTGIALVALASSAYTQSFLVPAYSGTPTLWGKYAINPYERLSALRQDSLVDAYIDAFVALVSQIEVVFVGFLLGLDLKLIWVNSYGASVVTKTQPISSVSKLQELPVQKSPDHNSSDPSKLSLPSTTMTPPHPSSTFSRNRAPDTTPTKNS</sequence>
<feature type="transmembrane region" description="Helical" evidence="2">
    <location>
        <begin position="66"/>
        <end position="89"/>
    </location>
</feature>
<name>A0A6A6KWR5_HEVBR</name>
<gene>
    <name evidence="3" type="ORF">GH714_036476</name>
</gene>
<evidence type="ECO:0000256" key="1">
    <source>
        <dbReference type="SAM" id="MobiDB-lite"/>
    </source>
</evidence>
<evidence type="ECO:0000256" key="2">
    <source>
        <dbReference type="SAM" id="Phobius"/>
    </source>
</evidence>
<dbReference type="EMBL" id="JAAGAX010000014">
    <property type="protein sequence ID" value="KAF2293087.1"/>
    <property type="molecule type" value="Genomic_DNA"/>
</dbReference>
<feature type="region of interest" description="Disordered" evidence="1">
    <location>
        <begin position="118"/>
        <end position="165"/>
    </location>
</feature>
<keyword evidence="2" id="KW-0472">Membrane</keyword>
<reference evidence="3 4" key="1">
    <citation type="journal article" date="2020" name="Mol. Plant">
        <title>The Chromosome-Based Rubber Tree Genome Provides New Insights into Spurge Genome Evolution and Rubber Biosynthesis.</title>
        <authorList>
            <person name="Liu J."/>
            <person name="Shi C."/>
            <person name="Shi C.C."/>
            <person name="Li W."/>
            <person name="Zhang Q.J."/>
            <person name="Zhang Y."/>
            <person name="Li K."/>
            <person name="Lu H.F."/>
            <person name="Shi C."/>
            <person name="Zhu S.T."/>
            <person name="Xiao Z.Y."/>
            <person name="Nan H."/>
            <person name="Yue Y."/>
            <person name="Zhu X.G."/>
            <person name="Wu Y."/>
            <person name="Hong X.N."/>
            <person name="Fan G.Y."/>
            <person name="Tong Y."/>
            <person name="Zhang D."/>
            <person name="Mao C.L."/>
            <person name="Liu Y.L."/>
            <person name="Hao S.J."/>
            <person name="Liu W.Q."/>
            <person name="Lv M.Q."/>
            <person name="Zhang H.B."/>
            <person name="Liu Y."/>
            <person name="Hu-Tang G.R."/>
            <person name="Wang J.P."/>
            <person name="Wang J.H."/>
            <person name="Sun Y.H."/>
            <person name="Ni S.B."/>
            <person name="Chen W.B."/>
            <person name="Zhang X.C."/>
            <person name="Jiao Y.N."/>
            <person name="Eichler E.E."/>
            <person name="Li G.H."/>
            <person name="Liu X."/>
            <person name="Gao L.Z."/>
        </authorList>
    </citation>
    <scope>NUCLEOTIDE SEQUENCE [LARGE SCALE GENOMIC DNA]</scope>
    <source>
        <strain evidence="4">cv. GT1</strain>
        <tissue evidence="3">Leaf</tissue>
    </source>
</reference>
<evidence type="ECO:0000313" key="3">
    <source>
        <dbReference type="EMBL" id="KAF2293087.1"/>
    </source>
</evidence>
<keyword evidence="2" id="KW-0812">Transmembrane</keyword>
<protein>
    <submittedName>
        <fullName evidence="3">Uncharacterized protein</fullName>
    </submittedName>
</protein>
<accession>A0A6A6KWR5</accession>
<keyword evidence="2" id="KW-1133">Transmembrane helix</keyword>
<keyword evidence="4" id="KW-1185">Reference proteome</keyword>
<evidence type="ECO:0000313" key="4">
    <source>
        <dbReference type="Proteomes" id="UP000467840"/>
    </source>
</evidence>
<organism evidence="3 4">
    <name type="scientific">Hevea brasiliensis</name>
    <name type="common">Para rubber tree</name>
    <name type="synonym">Siphonia brasiliensis</name>
    <dbReference type="NCBI Taxonomy" id="3981"/>
    <lineage>
        <taxon>Eukaryota</taxon>
        <taxon>Viridiplantae</taxon>
        <taxon>Streptophyta</taxon>
        <taxon>Embryophyta</taxon>
        <taxon>Tracheophyta</taxon>
        <taxon>Spermatophyta</taxon>
        <taxon>Magnoliopsida</taxon>
        <taxon>eudicotyledons</taxon>
        <taxon>Gunneridae</taxon>
        <taxon>Pentapetalae</taxon>
        <taxon>rosids</taxon>
        <taxon>fabids</taxon>
        <taxon>Malpighiales</taxon>
        <taxon>Euphorbiaceae</taxon>
        <taxon>Crotonoideae</taxon>
        <taxon>Micrandreae</taxon>
        <taxon>Hevea</taxon>
    </lineage>
</organism>
<comment type="caution">
    <text evidence="3">The sequence shown here is derived from an EMBL/GenBank/DDBJ whole genome shotgun (WGS) entry which is preliminary data.</text>
</comment>
<feature type="compositionally biased region" description="Polar residues" evidence="1">
    <location>
        <begin position="151"/>
        <end position="165"/>
    </location>
</feature>